<proteinExistence type="predicted"/>
<dbReference type="EMBL" id="OOIL02004148">
    <property type="protein sequence ID" value="VFQ90504.1"/>
    <property type="molecule type" value="Genomic_DNA"/>
</dbReference>
<dbReference type="Proteomes" id="UP000595140">
    <property type="component" value="Unassembled WGS sequence"/>
</dbReference>
<keyword evidence="2" id="KW-1185">Reference proteome</keyword>
<organism evidence="1 2">
    <name type="scientific">Cuscuta campestris</name>
    <dbReference type="NCBI Taxonomy" id="132261"/>
    <lineage>
        <taxon>Eukaryota</taxon>
        <taxon>Viridiplantae</taxon>
        <taxon>Streptophyta</taxon>
        <taxon>Embryophyta</taxon>
        <taxon>Tracheophyta</taxon>
        <taxon>Spermatophyta</taxon>
        <taxon>Magnoliopsida</taxon>
        <taxon>eudicotyledons</taxon>
        <taxon>Gunneridae</taxon>
        <taxon>Pentapetalae</taxon>
        <taxon>asterids</taxon>
        <taxon>lamiids</taxon>
        <taxon>Solanales</taxon>
        <taxon>Convolvulaceae</taxon>
        <taxon>Cuscuteae</taxon>
        <taxon>Cuscuta</taxon>
        <taxon>Cuscuta subgen. Grammica</taxon>
        <taxon>Cuscuta sect. Cleistogrammica</taxon>
    </lineage>
</organism>
<name>A0A484MRH2_9ASTE</name>
<evidence type="ECO:0000313" key="2">
    <source>
        <dbReference type="Proteomes" id="UP000595140"/>
    </source>
</evidence>
<gene>
    <name evidence="1" type="ORF">CCAM_LOCUS32280</name>
</gene>
<protein>
    <submittedName>
        <fullName evidence="1">Uncharacterized protein</fullName>
    </submittedName>
</protein>
<reference evidence="1 2" key="1">
    <citation type="submission" date="2018-04" db="EMBL/GenBank/DDBJ databases">
        <authorList>
            <person name="Vogel A."/>
        </authorList>
    </citation>
    <scope>NUCLEOTIDE SEQUENCE [LARGE SCALE GENOMIC DNA]</scope>
</reference>
<evidence type="ECO:0000313" key="1">
    <source>
        <dbReference type="EMBL" id="VFQ90504.1"/>
    </source>
</evidence>
<accession>A0A484MRH2</accession>
<sequence length="66" mass="7055">MCSMNCLSEIEGAGLQPCHLQALILSRIAHSNSLINFIGNEGYAPHEDNAYAGTTFAQALYVSALL</sequence>
<dbReference type="AlphaFoldDB" id="A0A484MRH2"/>